<dbReference type="Pfam" id="PF00825">
    <property type="entry name" value="Ribonuclease_P"/>
    <property type="match status" value="1"/>
</dbReference>
<dbReference type="SUPFAM" id="SSF54211">
    <property type="entry name" value="Ribosomal protein S5 domain 2-like"/>
    <property type="match status" value="1"/>
</dbReference>
<dbReference type="InterPro" id="IPR020568">
    <property type="entry name" value="Ribosomal_Su5_D2-typ_SF"/>
</dbReference>
<evidence type="ECO:0000256" key="7">
    <source>
        <dbReference type="HAMAP-Rule" id="MF_00227"/>
    </source>
</evidence>
<dbReference type="NCBIfam" id="TIGR00188">
    <property type="entry name" value="rnpA"/>
    <property type="match status" value="1"/>
</dbReference>
<dbReference type="GO" id="GO:0042781">
    <property type="term" value="F:3'-tRNA processing endoribonuclease activity"/>
    <property type="evidence" value="ECO:0007669"/>
    <property type="project" value="TreeGrafter"/>
</dbReference>
<comment type="subunit">
    <text evidence="7">Consists of a catalytic RNA component (M1 or rnpB) and a protein subunit.</text>
</comment>
<keyword evidence="2 7" id="KW-0819">tRNA processing</keyword>
<dbReference type="Proteomes" id="UP000028922">
    <property type="component" value="Unassembled WGS sequence"/>
</dbReference>
<dbReference type="AlphaFoldDB" id="A0A086CG92"/>
<dbReference type="GO" id="GO:0004526">
    <property type="term" value="F:ribonuclease P activity"/>
    <property type="evidence" value="ECO:0007669"/>
    <property type="project" value="UniProtKB-UniRule"/>
</dbReference>
<dbReference type="eggNOG" id="COG0594">
    <property type="taxonomic scope" value="Bacteria"/>
</dbReference>
<dbReference type="HAMAP" id="MF_00227">
    <property type="entry name" value="RNase_P"/>
    <property type="match status" value="1"/>
</dbReference>
<dbReference type="STRING" id="1527444.ucyna2_00935"/>
<dbReference type="PANTHER" id="PTHR33992:SF1">
    <property type="entry name" value="RIBONUCLEASE P PROTEIN COMPONENT"/>
    <property type="match status" value="1"/>
</dbReference>
<dbReference type="InterPro" id="IPR014721">
    <property type="entry name" value="Ribsml_uS5_D2-typ_fold_subgr"/>
</dbReference>
<dbReference type="GO" id="GO:0001682">
    <property type="term" value="P:tRNA 5'-leader removal"/>
    <property type="evidence" value="ECO:0007669"/>
    <property type="project" value="UniProtKB-UniRule"/>
</dbReference>
<evidence type="ECO:0000313" key="10">
    <source>
        <dbReference type="Proteomes" id="UP000028922"/>
    </source>
</evidence>
<organism evidence="9 10">
    <name type="scientific">Candidatus Atelocyanobacterium thalassa isolate SIO64986</name>
    <dbReference type="NCBI Taxonomy" id="1527444"/>
    <lineage>
        <taxon>Bacteria</taxon>
        <taxon>Bacillati</taxon>
        <taxon>Cyanobacteriota</taxon>
        <taxon>Cyanophyceae</taxon>
        <taxon>Oscillatoriophycideae</taxon>
        <taxon>Chroococcales</taxon>
        <taxon>Aphanothecaceae</taxon>
        <taxon>Candidatus Atelocyanobacterium</taxon>
        <taxon>Candidatus Atelocyanobacterium thalassae</taxon>
    </lineage>
</organism>
<evidence type="ECO:0000256" key="8">
    <source>
        <dbReference type="NCBIfam" id="TIGR00188"/>
    </source>
</evidence>
<dbReference type="InterPro" id="IPR020539">
    <property type="entry name" value="RNase_P_CS"/>
</dbReference>
<dbReference type="InterPro" id="IPR000100">
    <property type="entry name" value="RNase_P"/>
</dbReference>
<keyword evidence="6 7" id="KW-0694">RNA-binding</keyword>
<dbReference type="EC" id="3.1.26.5" evidence="7 8"/>
<comment type="similarity">
    <text evidence="7">Belongs to the RnpA family.</text>
</comment>
<evidence type="ECO:0000256" key="5">
    <source>
        <dbReference type="ARBA" id="ARBA00022801"/>
    </source>
</evidence>
<dbReference type="EMBL" id="JPSP01000011">
    <property type="protein sequence ID" value="KFF41206.1"/>
    <property type="molecule type" value="Genomic_DNA"/>
</dbReference>
<dbReference type="GO" id="GO:0030677">
    <property type="term" value="C:ribonuclease P complex"/>
    <property type="evidence" value="ECO:0007669"/>
    <property type="project" value="TreeGrafter"/>
</dbReference>
<protein>
    <recommendedName>
        <fullName evidence="7 8">Ribonuclease P protein component</fullName>
        <shortName evidence="7">RNase P protein</shortName>
        <shortName evidence="7">RNaseP protein</shortName>
        <ecNumber evidence="7 8">3.1.26.5</ecNumber>
    </recommendedName>
    <alternativeName>
        <fullName evidence="7">Protein C5</fullName>
    </alternativeName>
</protein>
<dbReference type="Gene3D" id="3.30.230.10">
    <property type="match status" value="1"/>
</dbReference>
<comment type="function">
    <text evidence="1 7">RNaseP catalyzes the removal of the 5'-leader sequence from pre-tRNA to produce the mature 5'-terminus. It can also cleave other RNA substrates such as 4.5S RNA. The protein component plays an auxiliary but essential role in vivo by binding to the 5'-leader sequence and broadening the substrate specificity of the ribozyme.</text>
</comment>
<keyword evidence="4 7" id="KW-0255">Endonuclease</keyword>
<evidence type="ECO:0000256" key="3">
    <source>
        <dbReference type="ARBA" id="ARBA00022722"/>
    </source>
</evidence>
<accession>A0A086CG92</accession>
<dbReference type="PANTHER" id="PTHR33992">
    <property type="entry name" value="RIBONUCLEASE P PROTEIN COMPONENT"/>
    <property type="match status" value="1"/>
</dbReference>
<evidence type="ECO:0000256" key="2">
    <source>
        <dbReference type="ARBA" id="ARBA00022694"/>
    </source>
</evidence>
<name>A0A086CG92_9CHRO</name>
<comment type="catalytic activity">
    <reaction evidence="7">
        <text>Endonucleolytic cleavage of RNA, removing 5'-extranucleotides from tRNA precursor.</text>
        <dbReference type="EC" id="3.1.26.5"/>
    </reaction>
</comment>
<keyword evidence="5 7" id="KW-0378">Hydrolase</keyword>
<dbReference type="PROSITE" id="PS00648">
    <property type="entry name" value="RIBONUCLEASE_P"/>
    <property type="match status" value="1"/>
</dbReference>
<evidence type="ECO:0000256" key="6">
    <source>
        <dbReference type="ARBA" id="ARBA00022884"/>
    </source>
</evidence>
<sequence length="121" mass="14088">MGLPKNNRLRHHKSFQSVYKKGERYYSSQLVMHSLFGINKNCQIIPTQFGISISQKISKKAIVRNYLKRQIKSVIRIFLPKIVSGYQIVIVVKKQIQGCQYSILLREIKELLINAKIVHGY</sequence>
<evidence type="ECO:0000256" key="4">
    <source>
        <dbReference type="ARBA" id="ARBA00022759"/>
    </source>
</evidence>
<evidence type="ECO:0000256" key="1">
    <source>
        <dbReference type="ARBA" id="ARBA00002663"/>
    </source>
</evidence>
<dbReference type="GO" id="GO:0000049">
    <property type="term" value="F:tRNA binding"/>
    <property type="evidence" value="ECO:0007669"/>
    <property type="project" value="UniProtKB-UniRule"/>
</dbReference>
<gene>
    <name evidence="7" type="primary">rnpA</name>
    <name evidence="9" type="ORF">ucyna2_00935</name>
</gene>
<keyword evidence="3 7" id="KW-0540">Nuclease</keyword>
<reference evidence="9 10" key="1">
    <citation type="submission" date="2014-08" db="EMBL/GenBank/DDBJ databases">
        <title>Comparative genomics reveals surprising divergence of two closely related strains of uncultivated UCYN-A cyanobacteria.</title>
        <authorList>
            <person name="Bombar D."/>
            <person name="Heller P."/>
            <person name="Sanchez-Baracaldo P."/>
            <person name="Carter B.J."/>
            <person name="Zert J.P."/>
        </authorList>
    </citation>
    <scope>NUCLEOTIDE SEQUENCE [LARGE SCALE GENOMIC DNA]</scope>
</reference>
<comment type="caution">
    <text evidence="9">The sequence shown here is derived from an EMBL/GenBank/DDBJ whole genome shotgun (WGS) entry which is preliminary data.</text>
</comment>
<proteinExistence type="inferred from homology"/>
<evidence type="ECO:0000313" key="9">
    <source>
        <dbReference type="EMBL" id="KFF41206.1"/>
    </source>
</evidence>